<dbReference type="AlphaFoldDB" id="A0A7V8V6Z0"/>
<dbReference type="GO" id="GO:0006298">
    <property type="term" value="P:mismatch repair"/>
    <property type="evidence" value="ECO:0007669"/>
    <property type="project" value="TreeGrafter"/>
</dbReference>
<dbReference type="PRINTS" id="PR00505">
    <property type="entry name" value="D12N6MTFRASE"/>
</dbReference>
<reference evidence="5 6" key="1">
    <citation type="submission" date="2020-05" db="EMBL/GenBank/DDBJ databases">
        <title>Bremerella alba sp. nov., a novel planctomycete isolated from the surface of the macroalga Fucus spiralis.</title>
        <authorList>
            <person name="Godinho O."/>
            <person name="Botelho R."/>
            <person name="Albuquerque L."/>
            <person name="Wiegand S."/>
            <person name="Da Costa M.S."/>
            <person name="Lobo-Da-Cunha A."/>
            <person name="Jogler C."/>
            <person name="Lage O.M."/>
        </authorList>
    </citation>
    <scope>NUCLEOTIDE SEQUENCE [LARGE SCALE GENOMIC DNA]</scope>
    <source>
        <strain evidence="5 6">FF15</strain>
    </source>
</reference>
<gene>
    <name evidence="5" type="ORF">HOV93_32770</name>
</gene>
<keyword evidence="2" id="KW-0808">Transferase</keyword>
<protein>
    <recommendedName>
        <fullName evidence="7">Site-specific DNA-methyltransferase (adenine-specific)</fullName>
    </recommendedName>
</protein>
<dbReference type="GO" id="GO:1904047">
    <property type="term" value="F:S-adenosyl-L-methionine binding"/>
    <property type="evidence" value="ECO:0007669"/>
    <property type="project" value="TreeGrafter"/>
</dbReference>
<evidence type="ECO:0000256" key="1">
    <source>
        <dbReference type="ARBA" id="ARBA00022603"/>
    </source>
</evidence>
<dbReference type="SUPFAM" id="SSF53335">
    <property type="entry name" value="S-adenosyl-L-methionine-dependent methyltransferases"/>
    <property type="match status" value="1"/>
</dbReference>
<dbReference type="Gene3D" id="3.40.50.150">
    <property type="entry name" value="Vaccinia Virus protein VP39"/>
    <property type="match status" value="2"/>
</dbReference>
<evidence type="ECO:0000256" key="4">
    <source>
        <dbReference type="PIRSR" id="PIRSR000398-1"/>
    </source>
</evidence>
<organism evidence="5 6">
    <name type="scientific">Bremerella alba</name>
    <dbReference type="NCBI Taxonomy" id="980252"/>
    <lineage>
        <taxon>Bacteria</taxon>
        <taxon>Pseudomonadati</taxon>
        <taxon>Planctomycetota</taxon>
        <taxon>Planctomycetia</taxon>
        <taxon>Pirellulales</taxon>
        <taxon>Pirellulaceae</taxon>
        <taxon>Bremerella</taxon>
    </lineage>
</organism>
<keyword evidence="3" id="KW-0949">S-adenosyl-L-methionine</keyword>
<feature type="binding site" evidence="4">
    <location>
        <position position="193"/>
    </location>
    <ligand>
        <name>S-adenosyl-L-methionine</name>
        <dbReference type="ChEBI" id="CHEBI:59789"/>
    </ligand>
</feature>
<dbReference type="PIRSF" id="PIRSF000398">
    <property type="entry name" value="M_m6A_EcoRV"/>
    <property type="match status" value="1"/>
</dbReference>
<evidence type="ECO:0000256" key="3">
    <source>
        <dbReference type="ARBA" id="ARBA00022691"/>
    </source>
</evidence>
<dbReference type="GO" id="GO:0032259">
    <property type="term" value="P:methylation"/>
    <property type="evidence" value="ECO:0007669"/>
    <property type="project" value="UniProtKB-KW"/>
</dbReference>
<proteinExistence type="predicted"/>
<evidence type="ECO:0000313" key="6">
    <source>
        <dbReference type="Proteomes" id="UP000551616"/>
    </source>
</evidence>
<evidence type="ECO:0000313" key="5">
    <source>
        <dbReference type="EMBL" id="MBA2116088.1"/>
    </source>
</evidence>
<comment type="caution">
    <text evidence="5">The sequence shown here is derived from an EMBL/GenBank/DDBJ whole genome shotgun (WGS) entry which is preliminary data.</text>
</comment>
<feature type="binding site" evidence="4">
    <location>
        <position position="16"/>
    </location>
    <ligand>
        <name>S-adenosyl-L-methionine</name>
        <dbReference type="ChEBI" id="CHEBI:59789"/>
    </ligand>
</feature>
<dbReference type="Pfam" id="PF02086">
    <property type="entry name" value="MethyltransfD12"/>
    <property type="match status" value="1"/>
</dbReference>
<dbReference type="InterPro" id="IPR029063">
    <property type="entry name" value="SAM-dependent_MTases_sf"/>
</dbReference>
<dbReference type="PANTHER" id="PTHR30481:SF4">
    <property type="entry name" value="SITE-SPECIFIC DNA-METHYLTRANSFERASE (ADENINE-SPECIFIC)"/>
    <property type="match status" value="1"/>
</dbReference>
<dbReference type="GO" id="GO:0043565">
    <property type="term" value="F:sequence-specific DNA binding"/>
    <property type="evidence" value="ECO:0007669"/>
    <property type="project" value="TreeGrafter"/>
</dbReference>
<feature type="binding site" evidence="4">
    <location>
        <position position="20"/>
    </location>
    <ligand>
        <name>S-adenosyl-L-methionine</name>
        <dbReference type="ChEBI" id="CHEBI:59789"/>
    </ligand>
</feature>
<name>A0A7V8V6Z0_9BACT</name>
<accession>A0A7V8V6Z0</accession>
<dbReference type="InterPro" id="IPR012327">
    <property type="entry name" value="MeTrfase_D12"/>
</dbReference>
<evidence type="ECO:0000256" key="2">
    <source>
        <dbReference type="ARBA" id="ARBA00022679"/>
    </source>
</evidence>
<evidence type="ECO:0008006" key="7">
    <source>
        <dbReference type="Google" id="ProtNLM"/>
    </source>
</evidence>
<keyword evidence="1" id="KW-0489">Methyltransferase</keyword>
<keyword evidence="6" id="KW-1185">Reference proteome</keyword>
<dbReference type="EMBL" id="JABRWO010000009">
    <property type="protein sequence ID" value="MBA2116088.1"/>
    <property type="molecule type" value="Genomic_DNA"/>
</dbReference>
<dbReference type="PANTHER" id="PTHR30481">
    <property type="entry name" value="DNA ADENINE METHYLASE"/>
    <property type="match status" value="1"/>
</dbReference>
<feature type="binding site" evidence="4">
    <location>
        <position position="65"/>
    </location>
    <ligand>
        <name>S-adenosyl-L-methionine</name>
        <dbReference type="ChEBI" id="CHEBI:59789"/>
    </ligand>
</feature>
<dbReference type="InterPro" id="IPR012263">
    <property type="entry name" value="M_m6A_EcoRV"/>
</dbReference>
<dbReference type="GO" id="GO:0009007">
    <property type="term" value="F:site-specific DNA-methyltransferase (adenine-specific) activity"/>
    <property type="evidence" value="ECO:0007669"/>
    <property type="project" value="UniProtKB-EC"/>
</dbReference>
<dbReference type="Proteomes" id="UP000551616">
    <property type="component" value="Unassembled WGS sequence"/>
</dbReference>
<dbReference type="GO" id="GO:0009307">
    <property type="term" value="P:DNA restriction-modification system"/>
    <property type="evidence" value="ECO:0007669"/>
    <property type="project" value="InterPro"/>
</dbReference>
<sequence>MIQKSKASRPSAPIKWHGGKFYLAARIVGQFPDHVHYIEPYFGGGAVFFRKPDNLIEGHSEVINDVYEELVTFWRVLQSKKQFSEMQRRLSLTPFAKPVWERALEVNSKDPVERACAFFVRYRQSRQGLGRDFATMSRSRTRRGMNEQVSSWLSAIEGLEEAHERLSRVAIYCDDAVDVIEREDTEHTFFYCDPPYLLDTRVAKQAYTFEMSNEQHEKLLTALGNAKGKFLLSGYRNKLYDDAAGHYGWNRLDIEIDNKASSQKKKPTKTECLWSNY</sequence>